<dbReference type="GO" id="GO:0008757">
    <property type="term" value="F:S-adenosylmethionine-dependent methyltransferase activity"/>
    <property type="evidence" value="ECO:0007669"/>
    <property type="project" value="UniProtKB-ARBA"/>
</dbReference>
<evidence type="ECO:0008006" key="3">
    <source>
        <dbReference type="Google" id="ProtNLM"/>
    </source>
</evidence>
<dbReference type="InterPro" id="IPR019410">
    <property type="entry name" value="Methyltransf_16"/>
</dbReference>
<dbReference type="PANTHER" id="PTHR14614:SF161">
    <property type="match status" value="1"/>
</dbReference>
<dbReference type="InterPro" id="IPR029063">
    <property type="entry name" value="SAM-dependent_MTases_sf"/>
</dbReference>
<dbReference type="HOGENOM" id="CLU_039535_0_0_1"/>
<dbReference type="AlphaFoldDB" id="A0A0C3SC04"/>
<dbReference type="Proteomes" id="UP000053257">
    <property type="component" value="Unassembled WGS sequence"/>
</dbReference>
<dbReference type="Gene3D" id="3.40.50.150">
    <property type="entry name" value="Vaccinia Virus protein VP39"/>
    <property type="match status" value="1"/>
</dbReference>
<protein>
    <recommendedName>
        <fullName evidence="3">Methyltransferase-domain-containing protein</fullName>
    </recommendedName>
</protein>
<gene>
    <name evidence="1" type="ORF">PHLGIDRAFT_231714</name>
</gene>
<keyword evidence="2" id="KW-1185">Reference proteome</keyword>
<dbReference type="OrthoDB" id="413520at2759"/>
<dbReference type="PANTHER" id="PTHR14614">
    <property type="entry name" value="HEPATOCELLULAR CARCINOMA-ASSOCIATED ANTIGEN"/>
    <property type="match status" value="1"/>
</dbReference>
<name>A0A0C3SC04_PHLG1</name>
<evidence type="ECO:0000313" key="2">
    <source>
        <dbReference type="Proteomes" id="UP000053257"/>
    </source>
</evidence>
<dbReference type="Pfam" id="PF10294">
    <property type="entry name" value="Methyltransf_16"/>
    <property type="match status" value="1"/>
</dbReference>
<evidence type="ECO:0000313" key="1">
    <source>
        <dbReference type="EMBL" id="KIP10492.1"/>
    </source>
</evidence>
<organism evidence="1 2">
    <name type="scientific">Phlebiopsis gigantea (strain 11061_1 CR5-6)</name>
    <name type="common">White-rot fungus</name>
    <name type="synonym">Peniophora gigantea</name>
    <dbReference type="NCBI Taxonomy" id="745531"/>
    <lineage>
        <taxon>Eukaryota</taxon>
        <taxon>Fungi</taxon>
        <taxon>Dikarya</taxon>
        <taxon>Basidiomycota</taxon>
        <taxon>Agaricomycotina</taxon>
        <taxon>Agaricomycetes</taxon>
        <taxon>Polyporales</taxon>
        <taxon>Phanerochaetaceae</taxon>
        <taxon>Phlebiopsis</taxon>
    </lineage>
</organism>
<dbReference type="SUPFAM" id="SSF53335">
    <property type="entry name" value="S-adenosyl-L-methionine-dependent methyltransferases"/>
    <property type="match status" value="1"/>
</dbReference>
<dbReference type="STRING" id="745531.A0A0C3SC04"/>
<dbReference type="EMBL" id="KN840454">
    <property type="protein sequence ID" value="KIP10492.1"/>
    <property type="molecule type" value="Genomic_DNA"/>
</dbReference>
<reference evidence="1 2" key="1">
    <citation type="journal article" date="2014" name="PLoS Genet.">
        <title>Analysis of the Phlebiopsis gigantea genome, transcriptome and secretome provides insight into its pioneer colonization strategies of wood.</title>
        <authorList>
            <person name="Hori C."/>
            <person name="Ishida T."/>
            <person name="Igarashi K."/>
            <person name="Samejima M."/>
            <person name="Suzuki H."/>
            <person name="Master E."/>
            <person name="Ferreira P."/>
            <person name="Ruiz-Duenas F.J."/>
            <person name="Held B."/>
            <person name="Canessa P."/>
            <person name="Larrondo L.F."/>
            <person name="Schmoll M."/>
            <person name="Druzhinina I.S."/>
            <person name="Kubicek C.P."/>
            <person name="Gaskell J.A."/>
            <person name="Kersten P."/>
            <person name="St John F."/>
            <person name="Glasner J."/>
            <person name="Sabat G."/>
            <person name="Splinter BonDurant S."/>
            <person name="Syed K."/>
            <person name="Yadav J."/>
            <person name="Mgbeahuruike A.C."/>
            <person name="Kovalchuk A."/>
            <person name="Asiegbu F.O."/>
            <person name="Lackner G."/>
            <person name="Hoffmeister D."/>
            <person name="Rencoret J."/>
            <person name="Gutierrez A."/>
            <person name="Sun H."/>
            <person name="Lindquist E."/>
            <person name="Barry K."/>
            <person name="Riley R."/>
            <person name="Grigoriev I.V."/>
            <person name="Henrissat B."/>
            <person name="Kues U."/>
            <person name="Berka R.M."/>
            <person name="Martinez A.T."/>
            <person name="Covert S.F."/>
            <person name="Blanchette R.A."/>
            <person name="Cullen D."/>
        </authorList>
    </citation>
    <scope>NUCLEOTIDE SEQUENCE [LARGE SCALE GENOMIC DNA]</scope>
    <source>
        <strain evidence="1 2">11061_1 CR5-6</strain>
    </source>
</reference>
<dbReference type="GO" id="GO:0005829">
    <property type="term" value="C:cytosol"/>
    <property type="evidence" value="ECO:0007669"/>
    <property type="project" value="TreeGrafter"/>
</dbReference>
<proteinExistence type="predicted"/>
<dbReference type="GO" id="GO:0032991">
    <property type="term" value="C:protein-containing complex"/>
    <property type="evidence" value="ECO:0007669"/>
    <property type="project" value="TreeGrafter"/>
</dbReference>
<accession>A0A0C3SC04</accession>
<sequence length="261" mass="28222">MAPNPNFPTNLDIKPSHYSDDRSTMYSFDFAAQEEAIREYGIAGRVWEASFLINTYISGPSDTLFDPPFVSPEDEERHLTILELGSGTGIVAAQCMKRLSGKSATIIATDLPEVCPLLQKNLHTGSAAPEALAGPTLLIRPLSWGDHHHASAILDDLRSAPSDREPPDAGPRVLSHIVCSDLVYFPELLAPLLRSLLQLSRPPFAGPAARVVLAYKTRSLAKEAPFWAALLGGVGARGDSRCKGDDTFETLLLMGMLSGEQ</sequence>